<dbReference type="GO" id="GO:0055037">
    <property type="term" value="C:recycling endosome"/>
    <property type="evidence" value="ECO:0007669"/>
    <property type="project" value="TreeGrafter"/>
</dbReference>
<dbReference type="NCBIfam" id="TIGR01494">
    <property type="entry name" value="ATPase_P-type"/>
    <property type="match status" value="1"/>
</dbReference>
<dbReference type="Gene3D" id="3.40.1110.10">
    <property type="entry name" value="Calcium-transporting ATPase, cytoplasmic domain N"/>
    <property type="match status" value="1"/>
</dbReference>
<keyword evidence="10" id="KW-1185">Reference proteome</keyword>
<dbReference type="GO" id="GO:0005783">
    <property type="term" value="C:endoplasmic reticulum"/>
    <property type="evidence" value="ECO:0007669"/>
    <property type="project" value="TreeGrafter"/>
</dbReference>
<dbReference type="PANTHER" id="PTHR24092:SF57">
    <property type="entry name" value="PHOSPHOLIPID-TRANSPORTING ATPASE IF"/>
    <property type="match status" value="1"/>
</dbReference>
<dbReference type="GO" id="GO:0045332">
    <property type="term" value="P:phospholipid translocation"/>
    <property type="evidence" value="ECO:0007669"/>
    <property type="project" value="TreeGrafter"/>
</dbReference>
<dbReference type="OMA" id="IECHECH"/>
<proteinExistence type="predicted"/>
<dbReference type="GO" id="GO:0005524">
    <property type="term" value="F:ATP binding"/>
    <property type="evidence" value="ECO:0007669"/>
    <property type="project" value="UniProtKB-KW"/>
</dbReference>
<evidence type="ECO:0000256" key="2">
    <source>
        <dbReference type="ARBA" id="ARBA00022692"/>
    </source>
</evidence>
<dbReference type="InterPro" id="IPR023298">
    <property type="entry name" value="ATPase_P-typ_TM_dom_sf"/>
</dbReference>
<name>A0A8D0HFW3_SPHPU</name>
<dbReference type="PRINTS" id="PR00119">
    <property type="entry name" value="CATATPASE"/>
</dbReference>
<keyword evidence="4" id="KW-0067">ATP-binding</keyword>
<evidence type="ECO:0000256" key="3">
    <source>
        <dbReference type="ARBA" id="ARBA00022741"/>
    </source>
</evidence>
<dbReference type="GO" id="GO:0016887">
    <property type="term" value="F:ATP hydrolysis activity"/>
    <property type="evidence" value="ECO:0007669"/>
    <property type="project" value="InterPro"/>
</dbReference>
<dbReference type="Ensembl" id="ENSSPUT00000019897.1">
    <property type="protein sequence ID" value="ENSSPUP00000018678.1"/>
    <property type="gene ID" value="ENSSPUG00000014405.1"/>
</dbReference>
<reference evidence="9" key="1">
    <citation type="submission" date="2025-08" db="UniProtKB">
        <authorList>
            <consortium name="Ensembl"/>
        </authorList>
    </citation>
    <scope>IDENTIFICATION</scope>
</reference>
<keyword evidence="6 8" id="KW-1133">Transmembrane helix</keyword>
<dbReference type="InterPro" id="IPR036412">
    <property type="entry name" value="HAD-like_sf"/>
</dbReference>
<comment type="subcellular location">
    <subcellularLocation>
        <location evidence="1">Membrane</location>
    </subcellularLocation>
</comment>
<keyword evidence="3" id="KW-0547">Nucleotide-binding</keyword>
<dbReference type="PROSITE" id="PS00154">
    <property type="entry name" value="ATPASE_E1_E2"/>
    <property type="match status" value="1"/>
</dbReference>
<feature type="transmembrane region" description="Helical" evidence="8">
    <location>
        <begin position="129"/>
        <end position="148"/>
    </location>
</feature>
<dbReference type="GO" id="GO:0140326">
    <property type="term" value="F:ATPase-coupled intramembrane lipid transporter activity"/>
    <property type="evidence" value="ECO:0007669"/>
    <property type="project" value="TreeGrafter"/>
</dbReference>
<accession>A0A8D0HFW3</accession>
<dbReference type="PANTHER" id="PTHR24092">
    <property type="entry name" value="PROBABLE PHOSPHOLIPID-TRANSPORTING ATPASE"/>
    <property type="match status" value="1"/>
</dbReference>
<evidence type="ECO:0008006" key="11">
    <source>
        <dbReference type="Google" id="ProtNLM"/>
    </source>
</evidence>
<evidence type="ECO:0000256" key="8">
    <source>
        <dbReference type="SAM" id="Phobius"/>
    </source>
</evidence>
<evidence type="ECO:0000256" key="7">
    <source>
        <dbReference type="ARBA" id="ARBA00023136"/>
    </source>
</evidence>
<dbReference type="Gene3D" id="3.40.50.1000">
    <property type="entry name" value="HAD superfamily/HAD-like"/>
    <property type="match status" value="1"/>
</dbReference>
<evidence type="ECO:0000313" key="10">
    <source>
        <dbReference type="Proteomes" id="UP000694392"/>
    </source>
</evidence>
<evidence type="ECO:0000256" key="6">
    <source>
        <dbReference type="ARBA" id="ARBA00022989"/>
    </source>
</evidence>
<evidence type="ECO:0000256" key="1">
    <source>
        <dbReference type="ARBA" id="ARBA00004370"/>
    </source>
</evidence>
<keyword evidence="5" id="KW-1278">Translocase</keyword>
<dbReference type="InterPro" id="IPR023299">
    <property type="entry name" value="ATPase_P-typ_cyto_dom_N"/>
</dbReference>
<evidence type="ECO:0000313" key="9">
    <source>
        <dbReference type="Ensembl" id="ENSSPUP00000018678.1"/>
    </source>
</evidence>
<dbReference type="GO" id="GO:0005886">
    <property type="term" value="C:plasma membrane"/>
    <property type="evidence" value="ECO:0007669"/>
    <property type="project" value="TreeGrafter"/>
</dbReference>
<keyword evidence="7 8" id="KW-0472">Membrane</keyword>
<sequence length="518" mass="59651">MPFFHRFVGRITVSQQIEEIVRPLGPESLLLRGARLKNTREIFGVAVYTGMETKMALNYKSKSQKRSAVEKSMNSFLIIYLIILLFEAILSTILKYAWQAEEKWDEPSYNQKTDHERNSSKILRFISDFLAFLVLYNFIIPISLYVTVEMQKFLGSFFIGSDLDLYHEETNQRAQVNTSDLNEELGQVEYVFTDKTGTLTENEMQFRECSINGIKYQEINGKLVPEGLTDDSPDGMRHCLVCFEFFPPLNEEEDLFLKAVCLCHTVQISNDQTDGLTDGPFHANGIASQLEYYASSPDEKALLEAASSQASWEYAHTGLLDQSKRNYTFKYCPKSLLPFLNMLFYYQSVKVVFRYVFRLSQIVRIVLIFRLQDKVQETIEALRLAGIKVWVLTGDKHETAVSVSLSCGHFHRTMNILELVQHKSDNTCAEQLRQLARRINDDHVIQHGLVVDGKSLSLALREHEKLFMEVCRNCSAVLCCRMAPLQKAKVSRDKPVKIRTCCLRERKPYLVGILFWQV</sequence>
<dbReference type="SUPFAM" id="SSF81665">
    <property type="entry name" value="Calcium ATPase, transmembrane domain M"/>
    <property type="match status" value="1"/>
</dbReference>
<dbReference type="InterPro" id="IPR023214">
    <property type="entry name" value="HAD_sf"/>
</dbReference>
<organism evidence="9 10">
    <name type="scientific">Sphenodon punctatus</name>
    <name type="common">Tuatara</name>
    <name type="synonym">Hatteria punctata</name>
    <dbReference type="NCBI Taxonomy" id="8508"/>
    <lineage>
        <taxon>Eukaryota</taxon>
        <taxon>Metazoa</taxon>
        <taxon>Chordata</taxon>
        <taxon>Craniata</taxon>
        <taxon>Vertebrata</taxon>
        <taxon>Euteleostomi</taxon>
        <taxon>Lepidosauria</taxon>
        <taxon>Sphenodontia</taxon>
        <taxon>Sphenodontidae</taxon>
        <taxon>Sphenodon</taxon>
    </lineage>
</organism>
<dbReference type="InterPro" id="IPR018303">
    <property type="entry name" value="ATPase_P-typ_P_site"/>
</dbReference>
<keyword evidence="2 8" id="KW-0812">Transmembrane</keyword>
<reference evidence="9" key="2">
    <citation type="submission" date="2025-09" db="UniProtKB">
        <authorList>
            <consortium name="Ensembl"/>
        </authorList>
    </citation>
    <scope>IDENTIFICATION</scope>
</reference>
<dbReference type="Proteomes" id="UP000694392">
    <property type="component" value="Unplaced"/>
</dbReference>
<dbReference type="InterPro" id="IPR001757">
    <property type="entry name" value="P_typ_ATPase"/>
</dbReference>
<dbReference type="GeneTree" id="ENSGT00940000156162"/>
<dbReference type="AlphaFoldDB" id="A0A8D0HFW3"/>
<dbReference type="SUPFAM" id="SSF56784">
    <property type="entry name" value="HAD-like"/>
    <property type="match status" value="1"/>
</dbReference>
<evidence type="ECO:0000256" key="5">
    <source>
        <dbReference type="ARBA" id="ARBA00022967"/>
    </source>
</evidence>
<evidence type="ECO:0000256" key="4">
    <source>
        <dbReference type="ARBA" id="ARBA00022840"/>
    </source>
</evidence>
<protein>
    <recommendedName>
        <fullName evidence="11">P-type phospholipid transporter</fullName>
    </recommendedName>
</protein>
<feature type="transmembrane region" description="Helical" evidence="8">
    <location>
        <begin position="75"/>
        <end position="98"/>
    </location>
</feature>